<dbReference type="Proteomes" id="UP000604046">
    <property type="component" value="Unassembled WGS sequence"/>
</dbReference>
<name>A0A812RFZ3_9DINO</name>
<accession>A0A812RFZ3</accession>
<comment type="caution">
    <text evidence="1">The sequence shown here is derived from an EMBL/GenBank/DDBJ whole genome shotgun (WGS) entry which is preliminary data.</text>
</comment>
<evidence type="ECO:0000313" key="1">
    <source>
        <dbReference type="EMBL" id="CAE7440047.1"/>
    </source>
</evidence>
<dbReference type="EMBL" id="CAJNDS010002339">
    <property type="protein sequence ID" value="CAE7440047.1"/>
    <property type="molecule type" value="Genomic_DNA"/>
</dbReference>
<organism evidence="1 2">
    <name type="scientific">Symbiodinium natans</name>
    <dbReference type="NCBI Taxonomy" id="878477"/>
    <lineage>
        <taxon>Eukaryota</taxon>
        <taxon>Sar</taxon>
        <taxon>Alveolata</taxon>
        <taxon>Dinophyceae</taxon>
        <taxon>Suessiales</taxon>
        <taxon>Symbiodiniaceae</taxon>
        <taxon>Symbiodinium</taxon>
    </lineage>
</organism>
<evidence type="ECO:0000313" key="2">
    <source>
        <dbReference type="Proteomes" id="UP000604046"/>
    </source>
</evidence>
<sequence length="253" mass="27246">MCQHARAEGLYLHCCYALPYALPCSDAGCQVESGTADCCRALQSARVRWQPTLGRESSNHEWSERFGRWQKPSLWSGGKAHENTYENTSIPCALTRSRGATAGAKLLRASSKLLRRGVRTCQVLRVAGFSGLPFAMELLAVLAVWSPESDLELVLLARQPSAEPPIGPSEPCCVQADLQPSACDRTTGSIREHPGASEGSGILGTRKACHRRSHCAPSAFSLSEGEACMADSHIHDPAPAVPFMSVMGLRQAD</sequence>
<gene>
    <name evidence="1" type="ORF">SNAT2548_LOCUS23909</name>
</gene>
<reference evidence="1" key="1">
    <citation type="submission" date="2021-02" db="EMBL/GenBank/DDBJ databases">
        <authorList>
            <person name="Dougan E. K."/>
            <person name="Rhodes N."/>
            <person name="Thang M."/>
            <person name="Chan C."/>
        </authorList>
    </citation>
    <scope>NUCLEOTIDE SEQUENCE</scope>
</reference>
<proteinExistence type="predicted"/>
<keyword evidence="2" id="KW-1185">Reference proteome</keyword>
<protein>
    <submittedName>
        <fullName evidence="1">Uncharacterized protein</fullName>
    </submittedName>
</protein>
<dbReference type="AlphaFoldDB" id="A0A812RFZ3"/>